<dbReference type="SMART" id="SM00279">
    <property type="entry name" value="HhH2"/>
    <property type="match status" value="1"/>
</dbReference>
<sequence>MGIKDLLRFMKPYVETVHIKKYAGKRVGIDAYSWLHKGAYSCSMELCLNSEGDKKLQYLNYFMHRINMLRHYKITPVVVFDGGNLPCKGATEDERHKRRKTNRDQAMLKLKEGNVAGAVELFQRAVSVTPSMAHQLIQILKSENIEFVVAPYEADAQLAYLSNLKEEKNGIVAVISEDSDLLAYGCPAVFFKMDAHGNGQEVVLDHVFSCDTRVPSFRHFNKDLFTGMCVLAGCDFLPSVPGIGITRAYNLVSKYRNLDRVLSTLKFEKGDQMPEDYARSFREAVAVFHHARIYDVSLKRIKHLKPIPEELLQFLDEELDFLGPEILPSLATSIAQGNIDPCTMEAFNVFPSTVNHVSTANIKKICGPFSRQEAFTQASKDSSVFAISSNKSRKETTVVETTQASDTEQTQCLFMDESECLEEAVALQNMICPSISTRKMVGEEKKSHRKEVLKVPDNNPFRKRKVEEFEPDEMDSVTELVSEVTEVESLEVICTIPESQKSVESKPVERIVLKTVTKEKKFHCHRASDRQSVVRLGVGPERNHRTGMNRYRTGTGWVDRFVDRYRDEPDRNYRYGYTVPSRSTIYRDGTGTDRNEPEWNGTG</sequence>
<dbReference type="InterPro" id="IPR006084">
    <property type="entry name" value="XPG/Rad2"/>
</dbReference>
<dbReference type="InterPro" id="IPR008918">
    <property type="entry name" value="HhH2"/>
</dbReference>
<evidence type="ECO:0000313" key="14">
    <source>
        <dbReference type="Proteomes" id="UP000826656"/>
    </source>
</evidence>
<keyword evidence="9" id="KW-0228">DNA excision</keyword>
<dbReference type="PANTHER" id="PTHR11081">
    <property type="entry name" value="FLAP ENDONUCLEASE FAMILY MEMBER"/>
    <property type="match status" value="1"/>
</dbReference>
<keyword evidence="4 9" id="KW-0227">DNA damage</keyword>
<dbReference type="EC" id="3.1.-.-" evidence="9"/>
<reference evidence="13 14" key="1">
    <citation type="journal article" date="2021" name="bioRxiv">
        <title>Chromosome-scale and haplotype-resolved genome assembly of a tetraploid potato cultivar.</title>
        <authorList>
            <person name="Sun H."/>
            <person name="Jiao W.-B."/>
            <person name="Krause K."/>
            <person name="Campoy J.A."/>
            <person name="Goel M."/>
            <person name="Folz-Donahue K."/>
            <person name="Kukat C."/>
            <person name="Huettel B."/>
            <person name="Schneeberger K."/>
        </authorList>
    </citation>
    <scope>NUCLEOTIDE SEQUENCE [LARGE SCALE GENOMIC DNA]</scope>
    <source>
        <strain evidence="13">SolTubOtavaFocal</strain>
        <tissue evidence="13">Leaves</tissue>
    </source>
</reference>
<dbReference type="InterPro" id="IPR006085">
    <property type="entry name" value="XPG_DNA_repair_N"/>
</dbReference>
<dbReference type="Proteomes" id="UP000826656">
    <property type="component" value="Unassembled WGS sequence"/>
</dbReference>
<dbReference type="InterPro" id="IPR036279">
    <property type="entry name" value="5-3_exonuclease_C_sf"/>
</dbReference>
<keyword evidence="2 9" id="KW-0540">Nuclease</keyword>
<evidence type="ECO:0000256" key="2">
    <source>
        <dbReference type="ARBA" id="ARBA00022722"/>
    </source>
</evidence>
<dbReference type="SUPFAM" id="SSF88723">
    <property type="entry name" value="PIN domain-like"/>
    <property type="match status" value="1"/>
</dbReference>
<keyword evidence="5 9" id="KW-0378">Hydrolase</keyword>
<dbReference type="PROSITE" id="PS00842">
    <property type="entry name" value="XPG_2"/>
    <property type="match status" value="1"/>
</dbReference>
<keyword evidence="8 9" id="KW-0539">Nucleus</keyword>
<dbReference type="CDD" id="cd09857">
    <property type="entry name" value="PIN_EXO1"/>
    <property type="match status" value="1"/>
</dbReference>
<evidence type="ECO:0000256" key="10">
    <source>
        <dbReference type="SAM" id="MobiDB-lite"/>
    </source>
</evidence>
<comment type="caution">
    <text evidence="13">The sequence shown here is derived from an EMBL/GenBank/DDBJ whole genome shotgun (WGS) entry which is preliminary data.</text>
</comment>
<dbReference type="InterPro" id="IPR019974">
    <property type="entry name" value="XPG_CS"/>
</dbReference>
<keyword evidence="9" id="KW-0267">Excision nuclease</keyword>
<dbReference type="InterPro" id="IPR044752">
    <property type="entry name" value="PIN-like_EXO1"/>
</dbReference>
<evidence type="ECO:0000256" key="8">
    <source>
        <dbReference type="ARBA" id="ARBA00023242"/>
    </source>
</evidence>
<comment type="function">
    <text evidence="9">5'-&gt;3' double-stranded DNA exonuclease which may also possess a cryptic 3'-&gt;5' double-stranded DNA exonuclease activity. Functions in DNA mismatch repair.</text>
</comment>
<name>A0ABQ7VG25_SOLTU</name>
<dbReference type="InterPro" id="IPR006086">
    <property type="entry name" value="XPG-I_dom"/>
</dbReference>
<keyword evidence="3 9" id="KW-0479">Metal-binding</keyword>
<dbReference type="SMART" id="SM00484">
    <property type="entry name" value="XPGI"/>
    <property type="match status" value="1"/>
</dbReference>
<dbReference type="SMART" id="SM00485">
    <property type="entry name" value="XPGN"/>
    <property type="match status" value="1"/>
</dbReference>
<dbReference type="PRINTS" id="PR00853">
    <property type="entry name" value="XPGRADSUPER"/>
</dbReference>
<dbReference type="Gene3D" id="1.10.150.20">
    <property type="entry name" value="5' to 3' exonuclease, C-terminal subdomain"/>
    <property type="match status" value="1"/>
</dbReference>
<evidence type="ECO:0000256" key="7">
    <source>
        <dbReference type="ARBA" id="ARBA00023204"/>
    </source>
</evidence>
<evidence type="ECO:0000256" key="4">
    <source>
        <dbReference type="ARBA" id="ARBA00022763"/>
    </source>
</evidence>
<gene>
    <name evidence="13" type="ORF">KY290_019093</name>
</gene>
<feature type="region of interest" description="Disordered" evidence="10">
    <location>
        <begin position="584"/>
        <end position="603"/>
    </location>
</feature>
<dbReference type="Pfam" id="PF00752">
    <property type="entry name" value="XPG_N"/>
    <property type="match status" value="1"/>
</dbReference>
<dbReference type="InterPro" id="IPR029060">
    <property type="entry name" value="PIN-like_dom_sf"/>
</dbReference>
<comment type="similarity">
    <text evidence="9">Belongs to the XPG/RAD2 endonuclease family. EXO1 subfamily.</text>
</comment>
<dbReference type="CDD" id="cd09901">
    <property type="entry name" value="H3TH_FEN1-like"/>
    <property type="match status" value="1"/>
</dbReference>
<organism evidence="13 14">
    <name type="scientific">Solanum tuberosum</name>
    <name type="common">Potato</name>
    <dbReference type="NCBI Taxonomy" id="4113"/>
    <lineage>
        <taxon>Eukaryota</taxon>
        <taxon>Viridiplantae</taxon>
        <taxon>Streptophyta</taxon>
        <taxon>Embryophyta</taxon>
        <taxon>Tracheophyta</taxon>
        <taxon>Spermatophyta</taxon>
        <taxon>Magnoliopsida</taxon>
        <taxon>eudicotyledons</taxon>
        <taxon>Gunneridae</taxon>
        <taxon>Pentapetalae</taxon>
        <taxon>asterids</taxon>
        <taxon>lamiids</taxon>
        <taxon>Solanales</taxon>
        <taxon>Solanaceae</taxon>
        <taxon>Solanoideae</taxon>
        <taxon>Solaneae</taxon>
        <taxon>Solanum</taxon>
    </lineage>
</organism>
<evidence type="ECO:0000256" key="6">
    <source>
        <dbReference type="ARBA" id="ARBA00022842"/>
    </source>
</evidence>
<dbReference type="SUPFAM" id="SSF47807">
    <property type="entry name" value="5' to 3' exonuclease, C-terminal subdomain"/>
    <property type="match status" value="1"/>
</dbReference>
<evidence type="ECO:0000256" key="9">
    <source>
        <dbReference type="RuleBase" id="RU910737"/>
    </source>
</evidence>
<evidence type="ECO:0000259" key="12">
    <source>
        <dbReference type="SMART" id="SM00485"/>
    </source>
</evidence>
<feature type="domain" description="XPG-I" evidence="11">
    <location>
        <begin position="141"/>
        <end position="210"/>
    </location>
</feature>
<dbReference type="EMBL" id="JAIVGD010000013">
    <property type="protein sequence ID" value="KAH0763020.1"/>
    <property type="molecule type" value="Genomic_DNA"/>
</dbReference>
<accession>A0ABQ7VG25</accession>
<proteinExistence type="inferred from homology"/>
<keyword evidence="9" id="KW-0238">DNA-binding</keyword>
<evidence type="ECO:0000256" key="3">
    <source>
        <dbReference type="ARBA" id="ARBA00022723"/>
    </source>
</evidence>
<keyword evidence="14" id="KW-1185">Reference proteome</keyword>
<comment type="cofactor">
    <cofactor evidence="9">
        <name>Mg(2+)</name>
        <dbReference type="ChEBI" id="CHEBI:18420"/>
    </cofactor>
    <text evidence="9">Binds 2 magnesium ions per subunit. They probably participate in the reaction catalyzed by the enzyme. May bind an additional third magnesium ion after substrate binding.</text>
</comment>
<evidence type="ECO:0000313" key="13">
    <source>
        <dbReference type="EMBL" id="KAH0763020.1"/>
    </source>
</evidence>
<comment type="subcellular location">
    <subcellularLocation>
        <location evidence="1 9">Nucleus</location>
    </subcellularLocation>
</comment>
<dbReference type="Pfam" id="PF00867">
    <property type="entry name" value="XPG_I"/>
    <property type="match status" value="1"/>
</dbReference>
<protein>
    <recommendedName>
        <fullName evidence="9">Exonuclease 1</fullName>
        <ecNumber evidence="9">3.1.-.-</ecNumber>
    </recommendedName>
</protein>
<dbReference type="PANTHER" id="PTHR11081:SF8">
    <property type="entry name" value="EXONUCLEASE 1"/>
    <property type="match status" value="1"/>
</dbReference>
<evidence type="ECO:0000259" key="11">
    <source>
        <dbReference type="SMART" id="SM00484"/>
    </source>
</evidence>
<keyword evidence="6 9" id="KW-0460">Magnesium</keyword>
<feature type="domain" description="XPG N-terminal" evidence="12">
    <location>
        <begin position="1"/>
        <end position="102"/>
    </location>
</feature>
<keyword evidence="7 9" id="KW-0234">DNA repair</keyword>
<keyword evidence="9" id="KW-0269">Exonuclease</keyword>
<evidence type="ECO:0000256" key="5">
    <source>
        <dbReference type="ARBA" id="ARBA00022801"/>
    </source>
</evidence>
<dbReference type="Gene3D" id="3.40.50.1010">
    <property type="entry name" value="5'-nuclease"/>
    <property type="match status" value="1"/>
</dbReference>
<evidence type="ECO:0000256" key="1">
    <source>
        <dbReference type="ARBA" id="ARBA00004123"/>
    </source>
</evidence>